<dbReference type="EMBL" id="CAEKKB010000003">
    <property type="protein sequence ID" value="CAB4305184.1"/>
    <property type="molecule type" value="Genomic_DNA"/>
</dbReference>
<reference evidence="9" key="1">
    <citation type="journal article" date="2020" name="Genome Biol.">
        <title>Gamete binning: chromosome-level and haplotype-resolved genome assembly enabled by high-throughput single-cell sequencing of gamete genomes.</title>
        <authorList>
            <person name="Campoy J.A."/>
            <person name="Sun H."/>
            <person name="Goel M."/>
            <person name="Jiao W.-B."/>
            <person name="Folz-Donahue K."/>
            <person name="Wang N."/>
            <person name="Rubio M."/>
            <person name="Liu C."/>
            <person name="Kukat C."/>
            <person name="Ruiz D."/>
            <person name="Huettel B."/>
            <person name="Schneeberger K."/>
        </authorList>
    </citation>
    <scope>NUCLEOTIDE SEQUENCE [LARGE SCALE GENOMIC DNA]</scope>
    <source>
        <strain evidence="9">cv. Rojo Pasion</strain>
    </source>
</reference>
<keyword evidence="3" id="KW-0472">Membrane</keyword>
<dbReference type="GO" id="GO:0098552">
    <property type="term" value="C:side of membrane"/>
    <property type="evidence" value="ECO:0007669"/>
    <property type="project" value="UniProtKB-KW"/>
</dbReference>
<dbReference type="GO" id="GO:0052324">
    <property type="term" value="P:plant-type cell wall cellulose biosynthetic process"/>
    <property type="evidence" value="ECO:0007669"/>
    <property type="project" value="TreeGrafter"/>
</dbReference>
<evidence type="ECO:0000256" key="1">
    <source>
        <dbReference type="ARBA" id="ARBA00004609"/>
    </source>
</evidence>
<evidence type="ECO:0000256" key="3">
    <source>
        <dbReference type="ARBA" id="ARBA00022622"/>
    </source>
</evidence>
<organism evidence="8 9">
    <name type="scientific">Prunus armeniaca</name>
    <name type="common">Apricot</name>
    <name type="synonym">Armeniaca vulgaris</name>
    <dbReference type="NCBI Taxonomy" id="36596"/>
    <lineage>
        <taxon>Eukaryota</taxon>
        <taxon>Viridiplantae</taxon>
        <taxon>Streptophyta</taxon>
        <taxon>Embryophyta</taxon>
        <taxon>Tracheophyta</taxon>
        <taxon>Spermatophyta</taxon>
        <taxon>Magnoliopsida</taxon>
        <taxon>eudicotyledons</taxon>
        <taxon>Gunneridae</taxon>
        <taxon>Pentapetalae</taxon>
        <taxon>rosids</taxon>
        <taxon>fabids</taxon>
        <taxon>Rosales</taxon>
        <taxon>Rosaceae</taxon>
        <taxon>Amygdaloideae</taxon>
        <taxon>Amygdaleae</taxon>
        <taxon>Prunus</taxon>
    </lineage>
</organism>
<feature type="domain" description="COBRA C-terminal" evidence="7">
    <location>
        <begin position="3"/>
        <end position="37"/>
    </location>
</feature>
<proteinExistence type="inferred from homology"/>
<keyword evidence="6" id="KW-0449">Lipoprotein</keyword>
<accession>A0A6J5X1W5</accession>
<comment type="subcellular location">
    <subcellularLocation>
        <location evidence="1">Cell membrane</location>
        <topology evidence="1">Lipid-anchor</topology>
        <topology evidence="1">GPI-anchor</topology>
    </subcellularLocation>
</comment>
<dbReference type="Proteomes" id="UP000507245">
    <property type="component" value="Unassembled WGS sequence"/>
</dbReference>
<dbReference type="OrthoDB" id="10439854at2759"/>
<dbReference type="Pfam" id="PF25079">
    <property type="entry name" value="COB_C"/>
    <property type="match status" value="2"/>
</dbReference>
<dbReference type="InterPro" id="IPR006918">
    <property type="entry name" value="COBRA_pln"/>
</dbReference>
<dbReference type="GO" id="GO:0010215">
    <property type="term" value="P:cellulose microfibril organization"/>
    <property type="evidence" value="ECO:0007669"/>
    <property type="project" value="InterPro"/>
</dbReference>
<keyword evidence="3" id="KW-0336">GPI-anchor</keyword>
<keyword evidence="9" id="KW-1185">Reference proteome</keyword>
<evidence type="ECO:0000256" key="6">
    <source>
        <dbReference type="ARBA" id="ARBA00023288"/>
    </source>
</evidence>
<dbReference type="AlphaFoldDB" id="A0A6J5X1W5"/>
<dbReference type="GO" id="GO:0005886">
    <property type="term" value="C:plasma membrane"/>
    <property type="evidence" value="ECO:0007669"/>
    <property type="project" value="UniProtKB-SubCell"/>
</dbReference>
<evidence type="ECO:0000259" key="7">
    <source>
        <dbReference type="Pfam" id="PF25079"/>
    </source>
</evidence>
<evidence type="ECO:0000256" key="5">
    <source>
        <dbReference type="ARBA" id="ARBA00023180"/>
    </source>
</evidence>
<gene>
    <name evidence="8" type="ORF">ORAREDHAP_LOCUS23060</name>
</gene>
<feature type="domain" description="COBRA C-terminal" evidence="7">
    <location>
        <begin position="43"/>
        <end position="78"/>
    </location>
</feature>
<dbReference type="PANTHER" id="PTHR31673">
    <property type="entry name" value="PROTEIN COBRA"/>
    <property type="match status" value="1"/>
</dbReference>
<name>A0A6J5X1W5_PRUAR</name>
<sequence>MPTCCVSLSAFYDCNIVSCPTCSCGCPSNTSSPQICAERDAMNSFEPLVRCSDHMCPIRVHWHIMMNYKKYWRLSNTPTSMTWLEVSASTTNLRVSMGQ</sequence>
<evidence type="ECO:0000313" key="8">
    <source>
        <dbReference type="EMBL" id="CAB4305184.1"/>
    </source>
</evidence>
<dbReference type="PANTHER" id="PTHR31673:SF3">
    <property type="entry name" value="COBRA-LIKE PROTEIN 4"/>
    <property type="match status" value="1"/>
</dbReference>
<dbReference type="InterPro" id="IPR056900">
    <property type="entry name" value="COB_C"/>
</dbReference>
<keyword evidence="5" id="KW-0325">Glycoprotein</keyword>
<evidence type="ECO:0000313" key="9">
    <source>
        <dbReference type="Proteomes" id="UP000507245"/>
    </source>
</evidence>
<protein>
    <recommendedName>
        <fullName evidence="7">COBRA C-terminal domain-containing protein</fullName>
    </recommendedName>
</protein>
<evidence type="ECO:0000256" key="4">
    <source>
        <dbReference type="ARBA" id="ARBA00022729"/>
    </source>
</evidence>
<evidence type="ECO:0000256" key="2">
    <source>
        <dbReference type="ARBA" id="ARBA00005507"/>
    </source>
</evidence>
<keyword evidence="4" id="KW-0732">Signal</keyword>
<comment type="similarity">
    <text evidence="2">Belongs to the COBRA family.</text>
</comment>